<name>B8I794_RUMCH</name>
<sequence>MEFKDQTLQEETGKAKKKNKISLEKDSIQYNAQDLDQEQKMDVNPTQLNSQNIRLYLSRGENNHSGKITGTAYLKEGKEIVKNAGIHLFLGHDRRYPVYKTNSDENGNFIIDDIPPGFYTIVAKYDGNLKYESHYIKIFGGQIVHQSVLLE</sequence>
<gene>
    <name evidence="2" type="ordered locus">Ccel_0637</name>
</gene>
<evidence type="ECO:0000313" key="3">
    <source>
        <dbReference type="Proteomes" id="UP000001349"/>
    </source>
</evidence>
<organism evidence="2 3">
    <name type="scientific">Ruminiclostridium cellulolyticum (strain ATCC 35319 / DSM 5812 / JCM 6584 / H10)</name>
    <name type="common">Clostridium cellulolyticum</name>
    <dbReference type="NCBI Taxonomy" id="394503"/>
    <lineage>
        <taxon>Bacteria</taxon>
        <taxon>Bacillati</taxon>
        <taxon>Bacillota</taxon>
        <taxon>Clostridia</taxon>
        <taxon>Eubacteriales</taxon>
        <taxon>Oscillospiraceae</taxon>
        <taxon>Ruminiclostridium</taxon>
    </lineage>
</organism>
<dbReference type="eggNOG" id="ENOG5032W9I">
    <property type="taxonomic scope" value="Bacteria"/>
</dbReference>
<dbReference type="OrthoDB" id="1909053at2"/>
<proteinExistence type="predicted"/>
<dbReference type="RefSeq" id="WP_015924187.1">
    <property type="nucleotide sequence ID" value="NC_011898.1"/>
</dbReference>
<reference evidence="2 3" key="1">
    <citation type="submission" date="2009-01" db="EMBL/GenBank/DDBJ databases">
        <title>Complete sequence of Clostridium cellulolyticum H10.</title>
        <authorList>
            <consortium name="US DOE Joint Genome Institute"/>
            <person name="Lucas S."/>
            <person name="Copeland A."/>
            <person name="Lapidus A."/>
            <person name="Glavina del Rio T."/>
            <person name="Dalin E."/>
            <person name="Tice H."/>
            <person name="Bruce D."/>
            <person name="Goodwin L."/>
            <person name="Pitluck S."/>
            <person name="Chertkov O."/>
            <person name="Saunders E."/>
            <person name="Brettin T."/>
            <person name="Detter J.C."/>
            <person name="Han C."/>
            <person name="Larimer F."/>
            <person name="Land M."/>
            <person name="Hauser L."/>
            <person name="Kyrpides N."/>
            <person name="Ivanova N."/>
            <person name="Zhou J."/>
            <person name="Richardson P."/>
        </authorList>
    </citation>
    <scope>NUCLEOTIDE SEQUENCE [LARGE SCALE GENOMIC DNA]</scope>
    <source>
        <strain evidence="3">ATCC 35319 / DSM 5812 / JCM 6584 / H10</strain>
    </source>
</reference>
<evidence type="ECO:0000256" key="1">
    <source>
        <dbReference type="SAM" id="MobiDB-lite"/>
    </source>
</evidence>
<dbReference type="HOGENOM" id="CLU_127539_0_0_9"/>
<protein>
    <recommendedName>
        <fullName evidence="4">Carboxypeptidase regulatory-like domain-containing protein</fullName>
    </recommendedName>
</protein>
<evidence type="ECO:0000313" key="2">
    <source>
        <dbReference type="EMBL" id="ACL75018.1"/>
    </source>
</evidence>
<dbReference type="EMBL" id="CP001348">
    <property type="protein sequence ID" value="ACL75018.1"/>
    <property type="molecule type" value="Genomic_DNA"/>
</dbReference>
<dbReference type="SUPFAM" id="SSF49452">
    <property type="entry name" value="Starch-binding domain-like"/>
    <property type="match status" value="1"/>
</dbReference>
<dbReference type="KEGG" id="cce:Ccel_0637"/>
<dbReference type="AlphaFoldDB" id="B8I794"/>
<accession>B8I794</accession>
<evidence type="ECO:0008006" key="4">
    <source>
        <dbReference type="Google" id="ProtNLM"/>
    </source>
</evidence>
<dbReference type="Gene3D" id="2.60.40.1120">
    <property type="entry name" value="Carboxypeptidase-like, regulatory domain"/>
    <property type="match status" value="1"/>
</dbReference>
<dbReference type="Proteomes" id="UP000001349">
    <property type="component" value="Chromosome"/>
</dbReference>
<dbReference type="InterPro" id="IPR013784">
    <property type="entry name" value="Carb-bd-like_fold"/>
</dbReference>
<dbReference type="GO" id="GO:0030246">
    <property type="term" value="F:carbohydrate binding"/>
    <property type="evidence" value="ECO:0007669"/>
    <property type="project" value="InterPro"/>
</dbReference>
<keyword evidence="3" id="KW-1185">Reference proteome</keyword>
<feature type="compositionally biased region" description="Basic and acidic residues" evidence="1">
    <location>
        <begin position="1"/>
        <end position="14"/>
    </location>
</feature>
<feature type="region of interest" description="Disordered" evidence="1">
    <location>
        <begin position="1"/>
        <end position="20"/>
    </location>
</feature>